<feature type="domain" description="HTH marR-type" evidence="1">
    <location>
        <begin position="26"/>
        <end position="79"/>
    </location>
</feature>
<accession>A0ABW8MZH4</accession>
<evidence type="ECO:0000313" key="2">
    <source>
        <dbReference type="EMBL" id="MFK4637143.1"/>
    </source>
</evidence>
<dbReference type="Pfam" id="PF12802">
    <property type="entry name" value="MarR_2"/>
    <property type="match status" value="1"/>
</dbReference>
<dbReference type="GO" id="GO:0003677">
    <property type="term" value="F:DNA binding"/>
    <property type="evidence" value="ECO:0007669"/>
    <property type="project" value="UniProtKB-KW"/>
</dbReference>
<dbReference type="InterPro" id="IPR036390">
    <property type="entry name" value="WH_DNA-bd_sf"/>
</dbReference>
<evidence type="ECO:0000313" key="3">
    <source>
        <dbReference type="Proteomes" id="UP001620520"/>
    </source>
</evidence>
<evidence type="ECO:0000259" key="1">
    <source>
        <dbReference type="Pfam" id="PF12802"/>
    </source>
</evidence>
<dbReference type="SUPFAM" id="SSF46785">
    <property type="entry name" value="Winged helix' DNA-binding domain"/>
    <property type="match status" value="1"/>
</dbReference>
<dbReference type="Proteomes" id="UP001620520">
    <property type="component" value="Unassembled WGS sequence"/>
</dbReference>
<dbReference type="EMBL" id="JBIYEW010000001">
    <property type="protein sequence ID" value="MFK4637143.1"/>
    <property type="molecule type" value="Genomic_DNA"/>
</dbReference>
<reference evidence="2 3" key="1">
    <citation type="submission" date="2024-10" db="EMBL/GenBank/DDBJ databases">
        <title>Novel secondary metabolite-producing bacteria for plant disease control.</title>
        <authorList>
            <person name="Chevrette M."/>
        </authorList>
    </citation>
    <scope>NUCLEOTIDE SEQUENCE [LARGE SCALE GENOMIC DNA]</scope>
    <source>
        <strain evidence="2 3">J30 TE3557</strain>
    </source>
</reference>
<name>A0ABW8MZH4_9MICC</name>
<dbReference type="Gene3D" id="1.10.10.10">
    <property type="entry name" value="Winged helix-like DNA-binding domain superfamily/Winged helix DNA-binding domain"/>
    <property type="match status" value="1"/>
</dbReference>
<comment type="caution">
    <text evidence="2">The sequence shown here is derived from an EMBL/GenBank/DDBJ whole genome shotgun (WGS) entry which is preliminary data.</text>
</comment>
<dbReference type="InterPro" id="IPR000835">
    <property type="entry name" value="HTH_MarR-typ"/>
</dbReference>
<sequence>MPRIFIPEGRDATELAYALEVFSLPARTIILVELMKHGPALRADLMERLKMESQLVGRTLGDLEELGMVTADLPAGQRRGRSVKYSVDMDRYLKSSTAMQRFLSPR</sequence>
<organism evidence="2 3">
    <name type="scientific">Paenarthrobacter histidinolovorans</name>
    <dbReference type="NCBI Taxonomy" id="43664"/>
    <lineage>
        <taxon>Bacteria</taxon>
        <taxon>Bacillati</taxon>
        <taxon>Actinomycetota</taxon>
        <taxon>Actinomycetes</taxon>
        <taxon>Micrococcales</taxon>
        <taxon>Micrococcaceae</taxon>
        <taxon>Paenarthrobacter</taxon>
    </lineage>
</organism>
<gene>
    <name evidence="2" type="ORF">ABIA52_000032</name>
</gene>
<protein>
    <submittedName>
        <fullName evidence="2">DNA-binding transcriptional ArsR family regulator</fullName>
    </submittedName>
</protein>
<keyword evidence="3" id="KW-1185">Reference proteome</keyword>
<keyword evidence="2" id="KW-0238">DNA-binding</keyword>
<proteinExistence type="predicted"/>
<dbReference type="InterPro" id="IPR036388">
    <property type="entry name" value="WH-like_DNA-bd_sf"/>
</dbReference>
<dbReference type="RefSeq" id="WP_404593136.1">
    <property type="nucleotide sequence ID" value="NZ_JBIYEW010000001.1"/>
</dbReference>